<feature type="compositionally biased region" description="Polar residues" evidence="9">
    <location>
        <begin position="421"/>
        <end position="437"/>
    </location>
</feature>
<evidence type="ECO:0000256" key="6">
    <source>
        <dbReference type="ARBA" id="ARBA00023163"/>
    </source>
</evidence>
<evidence type="ECO:0000256" key="7">
    <source>
        <dbReference type="ARBA" id="ARBA00023242"/>
    </source>
</evidence>
<evidence type="ECO:0000259" key="10">
    <source>
        <dbReference type="PROSITE" id="PS00036"/>
    </source>
</evidence>
<comment type="caution">
    <text evidence="11">The sequence shown here is derived from an EMBL/GenBank/DDBJ whole genome shotgun (WGS) entry which is preliminary data.</text>
</comment>
<dbReference type="InterPro" id="IPR046347">
    <property type="entry name" value="bZIP_sf"/>
</dbReference>
<keyword evidence="7" id="KW-0539">Nucleus</keyword>
<proteinExistence type="inferred from homology"/>
<organism evidence="11 12">
    <name type="scientific">Sporothrix epigloea</name>
    <dbReference type="NCBI Taxonomy" id="1892477"/>
    <lineage>
        <taxon>Eukaryota</taxon>
        <taxon>Fungi</taxon>
        <taxon>Dikarya</taxon>
        <taxon>Ascomycota</taxon>
        <taxon>Pezizomycotina</taxon>
        <taxon>Sordariomycetes</taxon>
        <taxon>Sordariomycetidae</taxon>
        <taxon>Ophiostomatales</taxon>
        <taxon>Ophiostomataceae</taxon>
        <taxon>Sporothrix</taxon>
    </lineage>
</organism>
<sequence>MSSICNRVEIYACTLGRQSLTPSVCAFPYTDAPPVLPPHTTTPTPTAVFPAADGAVDTSTTPASSELPQSQSTPRHGALASGNIAYAASAALLAARAIGASEVPASSHSEAEIHPDLRSALSPSDQTQPQPQSQYPPLAPAIMASAAPPIAPAVPAAPPVPVAPAVPVAAPTTPQAAIVDPSPQVISPTPADEDDHEVITDGRRVQKRNLSTTKRAAQNRAAQRAFRLRKESYIKKLEKQVLDSAEMENAYKLTQTENYALREYIIHLQSRLLDAKAELPQPPANLNLASPGMPPIIGLGPSPAVMAQQRHEQELQHQEQQRQLQHQRSLEQQKANTPLAAQGASVLVSTGSSPALTESPAAAPAKNDSSLARVAQAAAQLGSSDRAANGVNAGMNGIDDSHDKLKAEPVGNGDPMDTTEDSLNQSLRRMQQPVASM</sequence>
<feature type="compositionally biased region" description="Basic and acidic residues" evidence="9">
    <location>
        <begin position="309"/>
        <end position="320"/>
    </location>
</feature>
<dbReference type="InterPro" id="IPR050936">
    <property type="entry name" value="AP-1-like"/>
</dbReference>
<evidence type="ECO:0000256" key="5">
    <source>
        <dbReference type="ARBA" id="ARBA00023125"/>
    </source>
</evidence>
<protein>
    <recommendedName>
        <fullName evidence="8">Putative transcription factor kapC</fullName>
    </recommendedName>
</protein>
<evidence type="ECO:0000256" key="3">
    <source>
        <dbReference type="ARBA" id="ARBA00007163"/>
    </source>
</evidence>
<feature type="compositionally biased region" description="Low complexity" evidence="9">
    <location>
        <begin position="38"/>
        <end position="52"/>
    </location>
</feature>
<name>A0ABP0D652_9PEZI</name>
<comment type="subcellular location">
    <subcellularLocation>
        <location evidence="2">Nucleus</location>
    </subcellularLocation>
</comment>
<dbReference type="PANTHER" id="PTHR40621:SF11">
    <property type="entry name" value="TRANSCRIPTION FACTOR KAPC-RELATED"/>
    <property type="match status" value="1"/>
</dbReference>
<evidence type="ECO:0000256" key="9">
    <source>
        <dbReference type="SAM" id="MobiDB-lite"/>
    </source>
</evidence>
<dbReference type="EMBL" id="CAWUOM010000003">
    <property type="protein sequence ID" value="CAK7263096.1"/>
    <property type="molecule type" value="Genomic_DNA"/>
</dbReference>
<feature type="region of interest" description="Disordered" evidence="9">
    <location>
        <begin position="36"/>
        <end position="77"/>
    </location>
</feature>
<feature type="region of interest" description="Disordered" evidence="9">
    <location>
        <begin position="305"/>
        <end position="338"/>
    </location>
</feature>
<feature type="region of interest" description="Disordered" evidence="9">
    <location>
        <begin position="175"/>
        <end position="195"/>
    </location>
</feature>
<feature type="compositionally biased region" description="Low complexity" evidence="9">
    <location>
        <begin position="321"/>
        <end position="333"/>
    </location>
</feature>
<evidence type="ECO:0000313" key="12">
    <source>
        <dbReference type="Proteomes" id="UP001642501"/>
    </source>
</evidence>
<gene>
    <name evidence="11" type="ORF">SEPCBS57363_000394</name>
</gene>
<accession>A0ABP0D652</accession>
<keyword evidence="12" id="KW-1185">Reference proteome</keyword>
<comment type="function">
    <text evidence="1">Putative transcription factor.</text>
</comment>
<keyword evidence="4" id="KW-0805">Transcription regulation</keyword>
<dbReference type="Gene3D" id="1.20.5.170">
    <property type="match status" value="1"/>
</dbReference>
<feature type="domain" description="BZIP" evidence="10">
    <location>
        <begin position="214"/>
        <end position="229"/>
    </location>
</feature>
<comment type="similarity">
    <text evidence="3">Belongs to the bZIP family.</text>
</comment>
<dbReference type="PROSITE" id="PS00036">
    <property type="entry name" value="BZIP_BASIC"/>
    <property type="match status" value="1"/>
</dbReference>
<dbReference type="InterPro" id="IPR004827">
    <property type="entry name" value="bZIP"/>
</dbReference>
<dbReference type="PANTHER" id="PTHR40621">
    <property type="entry name" value="TRANSCRIPTION FACTOR KAPC-RELATED"/>
    <property type="match status" value="1"/>
</dbReference>
<reference evidence="11 12" key="1">
    <citation type="submission" date="2024-01" db="EMBL/GenBank/DDBJ databases">
        <authorList>
            <person name="Allen C."/>
            <person name="Tagirdzhanova G."/>
        </authorList>
    </citation>
    <scope>NUCLEOTIDE SEQUENCE [LARGE SCALE GENOMIC DNA]</scope>
    <source>
        <strain evidence="11 12">CBS 573.63</strain>
    </source>
</reference>
<feature type="compositionally biased region" description="Polar residues" evidence="9">
    <location>
        <begin position="57"/>
        <end position="74"/>
    </location>
</feature>
<dbReference type="SUPFAM" id="SSF57959">
    <property type="entry name" value="Leucine zipper domain"/>
    <property type="match status" value="1"/>
</dbReference>
<dbReference type="Proteomes" id="UP001642501">
    <property type="component" value="Unassembled WGS sequence"/>
</dbReference>
<evidence type="ECO:0000256" key="2">
    <source>
        <dbReference type="ARBA" id="ARBA00004123"/>
    </source>
</evidence>
<keyword evidence="5" id="KW-0238">DNA-binding</keyword>
<evidence type="ECO:0000313" key="11">
    <source>
        <dbReference type="EMBL" id="CAK7263096.1"/>
    </source>
</evidence>
<evidence type="ECO:0000256" key="4">
    <source>
        <dbReference type="ARBA" id="ARBA00023015"/>
    </source>
</evidence>
<evidence type="ECO:0000256" key="1">
    <source>
        <dbReference type="ARBA" id="ARBA00004049"/>
    </source>
</evidence>
<feature type="region of interest" description="Disordered" evidence="9">
    <location>
        <begin position="385"/>
        <end position="437"/>
    </location>
</feature>
<evidence type="ECO:0000256" key="8">
    <source>
        <dbReference type="ARBA" id="ARBA00044067"/>
    </source>
</evidence>
<keyword evidence="6" id="KW-0804">Transcription</keyword>